<comment type="subcellular location">
    <subcellularLocation>
        <location evidence="1 7">Cell membrane</location>
        <topology evidence="1 7">Multi-pass membrane protein</topology>
    </subcellularLocation>
</comment>
<reference evidence="9" key="1">
    <citation type="journal article" date="2021" name="Proc. Natl. Acad. Sci. U.S.A.">
        <title>Global biogeography of chemosynthetic symbionts reveals both localized and globally distributed symbiont groups. .</title>
        <authorList>
            <person name="Osvatic J.T."/>
            <person name="Wilkins L.G.E."/>
            <person name="Leibrecht L."/>
            <person name="Leray M."/>
            <person name="Zauner S."/>
            <person name="Polzin J."/>
            <person name="Camacho Y."/>
            <person name="Gros O."/>
            <person name="van Gils J.A."/>
            <person name="Eisen J.A."/>
            <person name="Petersen J.M."/>
            <person name="Yuen B."/>
        </authorList>
    </citation>
    <scope>NUCLEOTIDE SEQUENCE</scope>
    <source>
        <strain evidence="9">MAGL173</strain>
    </source>
</reference>
<gene>
    <name evidence="9" type="ORF">JAZ04_08850</name>
</gene>
<dbReference type="InterPro" id="IPR035906">
    <property type="entry name" value="MetI-like_sf"/>
</dbReference>
<evidence type="ECO:0000256" key="7">
    <source>
        <dbReference type="RuleBase" id="RU363032"/>
    </source>
</evidence>
<keyword evidence="4 7" id="KW-0812">Transmembrane</keyword>
<feature type="transmembrane region" description="Helical" evidence="7">
    <location>
        <begin position="198"/>
        <end position="218"/>
    </location>
</feature>
<dbReference type="GO" id="GO:0005886">
    <property type="term" value="C:plasma membrane"/>
    <property type="evidence" value="ECO:0007669"/>
    <property type="project" value="UniProtKB-SubCell"/>
</dbReference>
<evidence type="ECO:0000313" key="10">
    <source>
        <dbReference type="Proteomes" id="UP000886687"/>
    </source>
</evidence>
<evidence type="ECO:0000259" key="8">
    <source>
        <dbReference type="PROSITE" id="PS50928"/>
    </source>
</evidence>
<feature type="transmembrane region" description="Helical" evidence="7">
    <location>
        <begin position="114"/>
        <end position="133"/>
    </location>
</feature>
<comment type="similarity">
    <text evidence="7">Belongs to the binding-protein-dependent transport system permease family.</text>
</comment>
<keyword evidence="6 7" id="KW-0472">Membrane</keyword>
<dbReference type="GO" id="GO:0055085">
    <property type="term" value="P:transmembrane transport"/>
    <property type="evidence" value="ECO:0007669"/>
    <property type="project" value="InterPro"/>
</dbReference>
<dbReference type="PANTHER" id="PTHR30151">
    <property type="entry name" value="ALKANE SULFONATE ABC TRANSPORTER-RELATED, MEMBRANE SUBUNIT"/>
    <property type="match status" value="1"/>
</dbReference>
<evidence type="ECO:0000256" key="6">
    <source>
        <dbReference type="ARBA" id="ARBA00023136"/>
    </source>
</evidence>
<organism evidence="9 10">
    <name type="scientific">Candidatus Thiodiazotropha lotti</name>
    <dbReference type="NCBI Taxonomy" id="2792787"/>
    <lineage>
        <taxon>Bacteria</taxon>
        <taxon>Pseudomonadati</taxon>
        <taxon>Pseudomonadota</taxon>
        <taxon>Gammaproteobacteria</taxon>
        <taxon>Chromatiales</taxon>
        <taxon>Sedimenticolaceae</taxon>
        <taxon>Candidatus Thiodiazotropha</taxon>
    </lineage>
</organism>
<evidence type="ECO:0000256" key="4">
    <source>
        <dbReference type="ARBA" id="ARBA00022692"/>
    </source>
</evidence>
<keyword evidence="2 7" id="KW-0813">Transport</keyword>
<evidence type="ECO:0000313" key="9">
    <source>
        <dbReference type="EMBL" id="MCG7938950.1"/>
    </source>
</evidence>
<comment type="caution">
    <text evidence="9">The sequence shown here is derived from an EMBL/GenBank/DDBJ whole genome shotgun (WGS) entry which is preliminary data.</text>
</comment>
<dbReference type="PROSITE" id="PS50928">
    <property type="entry name" value="ABC_TM1"/>
    <property type="match status" value="1"/>
</dbReference>
<dbReference type="GO" id="GO:0010438">
    <property type="term" value="P:cellular response to sulfur starvation"/>
    <property type="evidence" value="ECO:0007669"/>
    <property type="project" value="TreeGrafter"/>
</dbReference>
<dbReference type="PANTHER" id="PTHR30151:SF25">
    <property type="entry name" value="TAURINE TRANSPORT SYSTEM PERMEASE PROTEIN TAUC"/>
    <property type="match status" value="1"/>
</dbReference>
<dbReference type="EMBL" id="JAEPDI010000004">
    <property type="protein sequence ID" value="MCG7938950.1"/>
    <property type="molecule type" value="Genomic_DNA"/>
</dbReference>
<dbReference type="Gene3D" id="1.10.3720.10">
    <property type="entry name" value="MetI-like"/>
    <property type="match status" value="1"/>
</dbReference>
<dbReference type="AlphaFoldDB" id="A0A9E4K3W0"/>
<feature type="domain" description="ABC transmembrane type-1" evidence="8">
    <location>
        <begin position="76"/>
        <end position="260"/>
    </location>
</feature>
<evidence type="ECO:0000256" key="5">
    <source>
        <dbReference type="ARBA" id="ARBA00022989"/>
    </source>
</evidence>
<name>A0A9E4K3W0_9GAMM</name>
<dbReference type="Proteomes" id="UP000886687">
    <property type="component" value="Unassembled WGS sequence"/>
</dbReference>
<dbReference type="InterPro" id="IPR000515">
    <property type="entry name" value="MetI-like"/>
</dbReference>
<evidence type="ECO:0000256" key="3">
    <source>
        <dbReference type="ARBA" id="ARBA00022475"/>
    </source>
</evidence>
<dbReference type="Pfam" id="PF00528">
    <property type="entry name" value="BPD_transp_1"/>
    <property type="match status" value="1"/>
</dbReference>
<feature type="transmembrane region" description="Helical" evidence="7">
    <location>
        <begin position="238"/>
        <end position="256"/>
    </location>
</feature>
<keyword evidence="3" id="KW-1003">Cell membrane</keyword>
<feature type="transmembrane region" description="Helical" evidence="7">
    <location>
        <begin position="83"/>
        <end position="107"/>
    </location>
</feature>
<dbReference type="CDD" id="cd06261">
    <property type="entry name" value="TM_PBP2"/>
    <property type="match status" value="1"/>
</dbReference>
<sequence>MKKFINQHPGRAFKLLLGIAPFVLLILLYVMGSDARLEVNPNDKLLPSMSQIADGLERMAFEPSKRSGEYLFWQDTASSLTRLGLGILIAAMLGLLIGLVTGALPMIAASLSPLLTVVSLIPPLAILPILFIVFGLGELSKVVLIALGITPFIARDIQRRTQEIPFEQLVKAQSLGANTSQIMIRVLLPQIMPKLFDAVRLSLGAGWLFLIAAEAVAATDGLGYRIFLVRRYMAMDVILPYVAWITILAFLIDVTLRKLTKKLFPWYVQGGKS</sequence>
<protein>
    <submittedName>
        <fullName evidence="9">ABC transporter permease</fullName>
    </submittedName>
</protein>
<dbReference type="SUPFAM" id="SSF161098">
    <property type="entry name" value="MetI-like"/>
    <property type="match status" value="1"/>
</dbReference>
<keyword evidence="5 7" id="KW-1133">Transmembrane helix</keyword>
<evidence type="ECO:0000256" key="2">
    <source>
        <dbReference type="ARBA" id="ARBA00022448"/>
    </source>
</evidence>
<proteinExistence type="inferred from homology"/>
<accession>A0A9E4K3W0</accession>
<feature type="transmembrane region" description="Helical" evidence="7">
    <location>
        <begin position="12"/>
        <end position="31"/>
    </location>
</feature>
<evidence type="ECO:0000256" key="1">
    <source>
        <dbReference type="ARBA" id="ARBA00004651"/>
    </source>
</evidence>